<feature type="domain" description="TIR" evidence="1">
    <location>
        <begin position="11"/>
        <end position="141"/>
    </location>
</feature>
<reference evidence="2 3" key="1">
    <citation type="submission" date="2024-09" db="EMBL/GenBank/DDBJ databases">
        <authorList>
            <person name="Sun Q."/>
            <person name="Mori K."/>
        </authorList>
    </citation>
    <scope>NUCLEOTIDE SEQUENCE [LARGE SCALE GENOMIC DNA]</scope>
    <source>
        <strain evidence="2 3">TBRC 3947</strain>
    </source>
</reference>
<evidence type="ECO:0000313" key="3">
    <source>
        <dbReference type="Proteomes" id="UP001589867"/>
    </source>
</evidence>
<dbReference type="Pfam" id="PF13676">
    <property type="entry name" value="TIR_2"/>
    <property type="match status" value="1"/>
</dbReference>
<evidence type="ECO:0000259" key="1">
    <source>
        <dbReference type="SMART" id="SM00255"/>
    </source>
</evidence>
<evidence type="ECO:0000313" key="2">
    <source>
        <dbReference type="EMBL" id="MFC0529345.1"/>
    </source>
</evidence>
<protein>
    <submittedName>
        <fullName evidence="2">FxSxx-COOH system tetratricopeptide repeat protein</fullName>
    </submittedName>
</protein>
<dbReference type="Gene3D" id="3.40.50.10140">
    <property type="entry name" value="Toll/interleukin-1 receptor homology (TIR) domain"/>
    <property type="match status" value="1"/>
</dbReference>
<dbReference type="SUPFAM" id="SSF48452">
    <property type="entry name" value="TPR-like"/>
    <property type="match status" value="3"/>
</dbReference>
<dbReference type="SMART" id="SM00255">
    <property type="entry name" value="TIR"/>
    <property type="match status" value="1"/>
</dbReference>
<dbReference type="Gene3D" id="3.40.50.300">
    <property type="entry name" value="P-loop containing nucleotide triphosphate hydrolases"/>
    <property type="match status" value="1"/>
</dbReference>
<proteinExistence type="predicted"/>
<dbReference type="PANTHER" id="PTHR46082">
    <property type="entry name" value="ATP/GTP-BINDING PROTEIN-RELATED"/>
    <property type="match status" value="1"/>
</dbReference>
<dbReference type="Gene3D" id="1.25.40.10">
    <property type="entry name" value="Tetratricopeptide repeat domain"/>
    <property type="match status" value="2"/>
</dbReference>
<gene>
    <name evidence="2" type="primary">fxsT</name>
    <name evidence="2" type="ORF">ACFFIA_16960</name>
</gene>
<organism evidence="2 3">
    <name type="scientific">Phytohabitans kaempferiae</name>
    <dbReference type="NCBI Taxonomy" id="1620943"/>
    <lineage>
        <taxon>Bacteria</taxon>
        <taxon>Bacillati</taxon>
        <taxon>Actinomycetota</taxon>
        <taxon>Actinomycetes</taxon>
        <taxon>Micromonosporales</taxon>
        <taxon>Micromonosporaceae</taxon>
    </lineage>
</organism>
<dbReference type="NCBIfam" id="NF040586">
    <property type="entry name" value="FxSxx_TPR"/>
    <property type="match status" value="1"/>
</dbReference>
<dbReference type="PANTHER" id="PTHR46082:SF6">
    <property type="entry name" value="AAA+ ATPASE DOMAIN-CONTAINING PROTEIN-RELATED"/>
    <property type="match status" value="1"/>
</dbReference>
<dbReference type="InterPro" id="IPR035897">
    <property type="entry name" value="Toll_tir_struct_dom_sf"/>
</dbReference>
<dbReference type="InterPro" id="IPR053137">
    <property type="entry name" value="NLR-like"/>
</dbReference>
<dbReference type="RefSeq" id="WP_377252001.1">
    <property type="nucleotide sequence ID" value="NZ_JBHLUH010000031.1"/>
</dbReference>
<dbReference type="Proteomes" id="UP001589867">
    <property type="component" value="Unassembled WGS sequence"/>
</dbReference>
<keyword evidence="3" id="KW-1185">Reference proteome</keyword>
<sequence>MAKSAGHPERPMRVFVSYAGSDRPWASWAAQVLEAAGYQVELDVWDWAAGDNFVRRMSEALDRADVVLSLWSPAYFMPDRFTEDEWTAAVALRPRGRTRLVPVRVAEVTPPGLLRPMIYRDVFGLDEDDARTVLLGAVAGPTGRGQPVAFPGRAVEGGPRMPGSIPTVWNVPYRNRVFTGRRPQLAALREGLTSGERALVQALTGIGGVGKTQLAIQYAHLFSGEYDLIWWVDAGNPALIGEQLARCAVAAGWVGATTKVDDAWTAMKDHLRRTGRWLLIFDNAEDAAAIYPWLPPGGGHVVITSRSATFTQVAVPVRVAEFTRDESIELLHAHRADLSRPDADELARALGDLPLAVAQAAALLEDTGLSARDYLDELEAHAGEILDEGRPLGYPLSLAAGIHLAVSRLGDQAPAALELLHLAAILAPEPIPVAWFSQARSHLPDPLGVAADRPLTLRRAVSRVGSVGLARTTPEALQVHRLTQAVLRDDRTREQLQGDHGFAAALIAAVEPDNAGTDPASWSAWATLLPHLLALDPVAGPGVLRDTALHALWYLLMRGDYQTALALTETWYARWSDDLGPDHPHTLHTARRLAAAYFFTGRYADARDLTVDTLARSRRVLGEDHTDTLVAASNLAAYLSAQGQFEEALDLNTDTLNRYRRVLGDDDPETLRTASNLAIAMRKLGRHQDACDLNTDTLARYRRALGDDHRDTLRTASNLAIDLRRLDRGREAHDLNVQTLSRYREVLGDDHPETLRTASNLALDLHATGRYQEAHDLNTDILSRYRRTLGDDHPETLRTASNLAEDLHSLGRYQEAHDLNAEILPRYRQALGADHPEAVRTAGNLAADRDALKPDQPADAGP</sequence>
<dbReference type="EMBL" id="JBHLUH010000031">
    <property type="protein sequence ID" value="MFC0529345.1"/>
    <property type="molecule type" value="Genomic_DNA"/>
</dbReference>
<dbReference type="SUPFAM" id="SSF52200">
    <property type="entry name" value="Toll/Interleukin receptor TIR domain"/>
    <property type="match status" value="1"/>
</dbReference>
<comment type="caution">
    <text evidence="2">The sequence shown here is derived from an EMBL/GenBank/DDBJ whole genome shotgun (WGS) entry which is preliminary data.</text>
</comment>
<dbReference type="Pfam" id="PF13424">
    <property type="entry name" value="TPR_12"/>
    <property type="match status" value="2"/>
</dbReference>
<name>A0ABV6M3S3_9ACTN</name>
<dbReference type="InterPro" id="IPR027417">
    <property type="entry name" value="P-loop_NTPase"/>
</dbReference>
<dbReference type="InterPro" id="IPR000157">
    <property type="entry name" value="TIR_dom"/>
</dbReference>
<dbReference type="Pfam" id="PF13374">
    <property type="entry name" value="TPR_10"/>
    <property type="match status" value="3"/>
</dbReference>
<accession>A0ABV6M3S3</accession>
<dbReference type="SUPFAM" id="SSF52540">
    <property type="entry name" value="P-loop containing nucleoside triphosphate hydrolases"/>
    <property type="match status" value="1"/>
</dbReference>
<dbReference type="InterPro" id="IPR011990">
    <property type="entry name" value="TPR-like_helical_dom_sf"/>
</dbReference>